<dbReference type="PROSITE" id="PS00065">
    <property type="entry name" value="D_2_HYDROXYACID_DH_1"/>
    <property type="match status" value="1"/>
</dbReference>
<evidence type="ECO:0000256" key="1">
    <source>
        <dbReference type="ARBA" id="ARBA00005854"/>
    </source>
</evidence>
<dbReference type="PANTHER" id="PTHR10996">
    <property type="entry name" value="2-HYDROXYACID DEHYDROGENASE-RELATED"/>
    <property type="match status" value="1"/>
</dbReference>
<dbReference type="GO" id="GO:0005829">
    <property type="term" value="C:cytosol"/>
    <property type="evidence" value="ECO:0007669"/>
    <property type="project" value="TreeGrafter"/>
</dbReference>
<dbReference type="PROSITE" id="PS00671">
    <property type="entry name" value="D_2_HYDROXYACID_DH_3"/>
    <property type="match status" value="1"/>
</dbReference>
<keyword evidence="3" id="KW-0520">NAD</keyword>
<proteinExistence type="inferred from homology"/>
<reference evidence="7 8" key="1">
    <citation type="submission" date="2018-06" db="EMBL/GenBank/DDBJ databases">
        <title>Genomic Encyclopedia of Archaeal and Bacterial Type Strains, Phase II (KMG-II): from individual species to whole genera.</title>
        <authorList>
            <person name="Goeker M."/>
        </authorList>
    </citation>
    <scope>NUCLEOTIDE SEQUENCE [LARGE SCALE GENOMIC DNA]</scope>
    <source>
        <strain evidence="7 8">DSM 6779</strain>
    </source>
</reference>
<dbReference type="GO" id="GO:0030267">
    <property type="term" value="F:glyoxylate reductase (NADPH) activity"/>
    <property type="evidence" value="ECO:0007669"/>
    <property type="project" value="TreeGrafter"/>
</dbReference>
<feature type="domain" description="D-isomer specific 2-hydroxyacid dehydrogenase catalytic" evidence="5">
    <location>
        <begin position="25"/>
        <end position="319"/>
    </location>
</feature>
<name>A0A2W7PTS3_9BACT</name>
<protein>
    <submittedName>
        <fullName evidence="7">Lactate dehydrogenase-like 2-hydroxyacid dehydrogenase</fullName>
    </submittedName>
</protein>
<dbReference type="SUPFAM" id="SSF52283">
    <property type="entry name" value="Formate/glycerate dehydrogenase catalytic domain-like"/>
    <property type="match status" value="1"/>
</dbReference>
<dbReference type="EMBL" id="QKZK01000029">
    <property type="protein sequence ID" value="PZX12859.1"/>
    <property type="molecule type" value="Genomic_DNA"/>
</dbReference>
<comment type="similarity">
    <text evidence="1 4">Belongs to the D-isomer specific 2-hydroxyacid dehydrogenase family.</text>
</comment>
<dbReference type="PANTHER" id="PTHR10996:SF283">
    <property type="entry name" value="GLYOXYLATE_HYDROXYPYRUVATE REDUCTASE B"/>
    <property type="match status" value="1"/>
</dbReference>
<evidence type="ECO:0000256" key="2">
    <source>
        <dbReference type="ARBA" id="ARBA00023002"/>
    </source>
</evidence>
<gene>
    <name evidence="7" type="ORF">LX69_02814</name>
</gene>
<dbReference type="InterPro" id="IPR036291">
    <property type="entry name" value="NAD(P)-bd_dom_sf"/>
</dbReference>
<dbReference type="InterPro" id="IPR029752">
    <property type="entry name" value="D-isomer_DH_CS1"/>
</dbReference>
<dbReference type="InterPro" id="IPR050223">
    <property type="entry name" value="D-isomer_2-hydroxyacid_DH"/>
</dbReference>
<dbReference type="InterPro" id="IPR006139">
    <property type="entry name" value="D-isomer_2_OHA_DH_cat_dom"/>
</dbReference>
<evidence type="ECO:0000259" key="5">
    <source>
        <dbReference type="Pfam" id="PF00389"/>
    </source>
</evidence>
<dbReference type="Pfam" id="PF02826">
    <property type="entry name" value="2-Hacid_dh_C"/>
    <property type="match status" value="1"/>
</dbReference>
<dbReference type="Proteomes" id="UP000249239">
    <property type="component" value="Unassembled WGS sequence"/>
</dbReference>
<keyword evidence="8" id="KW-1185">Reference proteome</keyword>
<evidence type="ECO:0000259" key="6">
    <source>
        <dbReference type="Pfam" id="PF02826"/>
    </source>
</evidence>
<keyword evidence="2 4" id="KW-0560">Oxidoreductase</keyword>
<dbReference type="FunFam" id="3.40.50.720:FF:000203">
    <property type="entry name" value="D-3-phosphoglycerate dehydrogenase (SerA)"/>
    <property type="match status" value="1"/>
</dbReference>
<feature type="domain" description="D-isomer specific 2-hydroxyacid dehydrogenase NAD-binding" evidence="6">
    <location>
        <begin position="110"/>
        <end position="288"/>
    </location>
</feature>
<evidence type="ECO:0000313" key="7">
    <source>
        <dbReference type="EMBL" id="PZX12859.1"/>
    </source>
</evidence>
<evidence type="ECO:0000256" key="3">
    <source>
        <dbReference type="ARBA" id="ARBA00023027"/>
    </source>
</evidence>
<sequence>MHTPPYILIPTAIPVEPFREILPDCQLIYPTNEAFTDQEVLQHLPQCTAMVSIFGRKITAGMIDAAPQLKIIANYGAGYDNVDVQHARDKGIIVTNCPHPVTEPTAELALALMLNVARRVSHLDAALKHGKPLRWGTMQNLSNTLWGKRLGIVGMGAIGKAVARRALAFGMTVVYHNRKPMSPADEKQYHATWLPLHELLSSADIVSLHVPLTSDTRHLMNRITFEQMNPTAILINTARGAVVDETALIEALSNGTIAGAGLDVYEDEPQIPPAMLKLDNVVLTPHTGSATIETRIEMSQVVAQNIRAFIDGMTPPNMVS</sequence>
<dbReference type="InterPro" id="IPR029753">
    <property type="entry name" value="D-isomer_DH_CS"/>
</dbReference>
<dbReference type="SUPFAM" id="SSF51735">
    <property type="entry name" value="NAD(P)-binding Rossmann-fold domains"/>
    <property type="match status" value="1"/>
</dbReference>
<accession>A0A2W7PTS3</accession>
<dbReference type="InterPro" id="IPR006140">
    <property type="entry name" value="D-isomer_DH_NAD-bd"/>
</dbReference>
<dbReference type="RefSeq" id="WP_170124402.1">
    <property type="nucleotide sequence ID" value="NZ_QKZK01000029.1"/>
</dbReference>
<dbReference type="GO" id="GO:0016618">
    <property type="term" value="F:hydroxypyruvate reductase [NAD(P)H] activity"/>
    <property type="evidence" value="ECO:0007669"/>
    <property type="project" value="TreeGrafter"/>
</dbReference>
<dbReference type="Pfam" id="PF00389">
    <property type="entry name" value="2-Hacid_dh"/>
    <property type="match status" value="1"/>
</dbReference>
<dbReference type="AlphaFoldDB" id="A0A2W7PTS3"/>
<evidence type="ECO:0000256" key="4">
    <source>
        <dbReference type="RuleBase" id="RU003719"/>
    </source>
</evidence>
<dbReference type="PROSITE" id="PS00670">
    <property type="entry name" value="D_2_HYDROXYACID_DH_2"/>
    <property type="match status" value="1"/>
</dbReference>
<dbReference type="GO" id="GO:0051287">
    <property type="term" value="F:NAD binding"/>
    <property type="evidence" value="ECO:0007669"/>
    <property type="project" value="InterPro"/>
</dbReference>
<comment type="caution">
    <text evidence="7">The sequence shown here is derived from an EMBL/GenBank/DDBJ whole genome shotgun (WGS) entry which is preliminary data.</text>
</comment>
<organism evidence="7 8">
    <name type="scientific">Breznakibacter xylanolyticus</name>
    <dbReference type="NCBI Taxonomy" id="990"/>
    <lineage>
        <taxon>Bacteria</taxon>
        <taxon>Pseudomonadati</taxon>
        <taxon>Bacteroidota</taxon>
        <taxon>Bacteroidia</taxon>
        <taxon>Marinilabiliales</taxon>
        <taxon>Marinilabiliaceae</taxon>
        <taxon>Breznakibacter</taxon>
    </lineage>
</organism>
<evidence type="ECO:0000313" key="8">
    <source>
        <dbReference type="Proteomes" id="UP000249239"/>
    </source>
</evidence>
<dbReference type="Gene3D" id="3.40.50.720">
    <property type="entry name" value="NAD(P)-binding Rossmann-like Domain"/>
    <property type="match status" value="2"/>
</dbReference>